<gene>
    <name evidence="2" type="ORF">Pfra01_002688900</name>
</gene>
<proteinExistence type="predicted"/>
<dbReference type="OrthoDB" id="91689at2759"/>
<accession>A0A9W6YEV8</accession>
<evidence type="ECO:0000313" key="2">
    <source>
        <dbReference type="EMBL" id="GMF61770.1"/>
    </source>
</evidence>
<evidence type="ECO:0000313" key="3">
    <source>
        <dbReference type="Proteomes" id="UP001165121"/>
    </source>
</evidence>
<dbReference type="EMBL" id="BSXT01006029">
    <property type="protein sequence ID" value="GMF61770.1"/>
    <property type="molecule type" value="Genomic_DNA"/>
</dbReference>
<organism evidence="2 3">
    <name type="scientific">Phytophthora fragariaefolia</name>
    <dbReference type="NCBI Taxonomy" id="1490495"/>
    <lineage>
        <taxon>Eukaryota</taxon>
        <taxon>Sar</taxon>
        <taxon>Stramenopiles</taxon>
        <taxon>Oomycota</taxon>
        <taxon>Peronosporomycetes</taxon>
        <taxon>Peronosporales</taxon>
        <taxon>Peronosporaceae</taxon>
        <taxon>Phytophthora</taxon>
    </lineage>
</organism>
<keyword evidence="1" id="KW-0175">Coiled coil</keyword>
<sequence length="545" mass="61442">MGHALGKLLKLFGKQWWGLSGTAAMERNVADASLGDRGGCSARGWLNGPPPGLIKLHTAKPAIAYDGGFPYLHDAVLFYEAPKTEEGKPGRPNKKEATLKSNQPSILQYFKLAQKPSSSSGLGIIHRIIVPLVLYMYRQITVFSAGGTRCSVNITPMTFASLDPSAVIDELPSLVYSESMDIEALGDLTEQQTLCPKPRRGRQPSSIYYERKKNERVALKTQLAQLLEILEREKTRQLRARDLNVTGSPRNPVWKRLARQHLNDRLVAEVRQKWLKAAVTAKNALLDDLIALAYQYIRTSVVLAQQQGPYVDSVLQPSDELVYAMYIHELGSSYQQTDHVFAQCGMGFKEENVEFRRSMITDGGTEFVELSWRNVFPFTFERACKTMWMVARVLNRQEARENYQTEDPDNTISVKLRATRQLPNGSCDALVHRFVYRRFVEENRVVQMWKSSIIGDGRFRGMQLDETGWWTIQPSASGTATTVTQACVHHIPLHRCSARETPPLLAEQFEQFAQSMAHENSLESIRVINSLLLDDALDGINIKDI</sequence>
<dbReference type="Proteomes" id="UP001165121">
    <property type="component" value="Unassembled WGS sequence"/>
</dbReference>
<keyword evidence="3" id="KW-1185">Reference proteome</keyword>
<dbReference type="AlphaFoldDB" id="A0A9W6YEV8"/>
<evidence type="ECO:0000256" key="1">
    <source>
        <dbReference type="SAM" id="Coils"/>
    </source>
</evidence>
<name>A0A9W6YEV8_9STRA</name>
<comment type="caution">
    <text evidence="2">The sequence shown here is derived from an EMBL/GenBank/DDBJ whole genome shotgun (WGS) entry which is preliminary data.</text>
</comment>
<reference evidence="2" key="1">
    <citation type="submission" date="2023-04" db="EMBL/GenBank/DDBJ databases">
        <title>Phytophthora fragariaefolia NBRC 109709.</title>
        <authorList>
            <person name="Ichikawa N."/>
            <person name="Sato H."/>
            <person name="Tonouchi N."/>
        </authorList>
    </citation>
    <scope>NUCLEOTIDE SEQUENCE</scope>
    <source>
        <strain evidence="2">NBRC 109709</strain>
    </source>
</reference>
<protein>
    <submittedName>
        <fullName evidence="2">Unnamed protein product</fullName>
    </submittedName>
</protein>
<feature type="coiled-coil region" evidence="1">
    <location>
        <begin position="209"/>
        <end position="236"/>
    </location>
</feature>